<evidence type="ECO:0000313" key="2">
    <source>
        <dbReference type="EMBL" id="TFY83005.1"/>
    </source>
</evidence>
<accession>A0A4Z0A8C6</accession>
<evidence type="ECO:0000313" key="3">
    <source>
        <dbReference type="Proteomes" id="UP000298061"/>
    </source>
</evidence>
<dbReference type="AlphaFoldDB" id="A0A4Z0A8C6"/>
<feature type="compositionally biased region" description="Basic and acidic residues" evidence="1">
    <location>
        <begin position="1"/>
        <end position="10"/>
    </location>
</feature>
<protein>
    <submittedName>
        <fullName evidence="2">Uncharacterized protein</fullName>
    </submittedName>
</protein>
<evidence type="ECO:0000256" key="1">
    <source>
        <dbReference type="SAM" id="MobiDB-lite"/>
    </source>
</evidence>
<dbReference type="EMBL" id="SFCI01000060">
    <property type="protein sequence ID" value="TFY83005.1"/>
    <property type="molecule type" value="Genomic_DNA"/>
</dbReference>
<dbReference type="Proteomes" id="UP000298061">
    <property type="component" value="Unassembled WGS sequence"/>
</dbReference>
<gene>
    <name evidence="2" type="ORF">EWM64_g998</name>
</gene>
<proteinExistence type="predicted"/>
<feature type="compositionally biased region" description="Acidic residues" evidence="1">
    <location>
        <begin position="16"/>
        <end position="27"/>
    </location>
</feature>
<organism evidence="2 3">
    <name type="scientific">Hericium alpestre</name>
    <dbReference type="NCBI Taxonomy" id="135208"/>
    <lineage>
        <taxon>Eukaryota</taxon>
        <taxon>Fungi</taxon>
        <taxon>Dikarya</taxon>
        <taxon>Basidiomycota</taxon>
        <taxon>Agaricomycotina</taxon>
        <taxon>Agaricomycetes</taxon>
        <taxon>Russulales</taxon>
        <taxon>Hericiaceae</taxon>
        <taxon>Hericium</taxon>
    </lineage>
</organism>
<keyword evidence="3" id="KW-1185">Reference proteome</keyword>
<feature type="region of interest" description="Disordered" evidence="1">
    <location>
        <begin position="1"/>
        <end position="29"/>
    </location>
</feature>
<reference evidence="2 3" key="1">
    <citation type="submission" date="2019-02" db="EMBL/GenBank/DDBJ databases">
        <title>Genome sequencing of the rare red list fungi Hericium alpestre (H. flagellum).</title>
        <authorList>
            <person name="Buettner E."/>
            <person name="Kellner H."/>
        </authorList>
    </citation>
    <scope>NUCLEOTIDE SEQUENCE [LARGE SCALE GENOMIC DNA]</scope>
    <source>
        <strain evidence="2 3">DSM 108284</strain>
    </source>
</reference>
<comment type="caution">
    <text evidence="2">The sequence shown here is derived from an EMBL/GenBank/DDBJ whole genome shotgun (WGS) entry which is preliminary data.</text>
</comment>
<name>A0A4Z0A8C6_9AGAM</name>
<sequence>MLTRNSKDRPASPTFDESEPASEELSEADPALQHALDKARGQIEDMIATIATKHGKSYEEVAQHFFVDDEDVDDEDIDDEDIDDEDIDGEDKAEVGYVVLPDEQKQTLLEILLQRLDARGTAVSHRTTSKRKDDERRIPVHDVRMALNKLLNEERHTGLVSKKNDLKNMIQSMLHDQLYASTGDESVRLECSGWDDEMTRAQGIIIECDWSPV</sequence>